<dbReference type="EMBL" id="CAESAN010000023">
    <property type="protein sequence ID" value="CAB4339107.1"/>
    <property type="molecule type" value="Genomic_DNA"/>
</dbReference>
<organism evidence="2">
    <name type="scientific">freshwater metagenome</name>
    <dbReference type="NCBI Taxonomy" id="449393"/>
    <lineage>
        <taxon>unclassified sequences</taxon>
        <taxon>metagenomes</taxon>
        <taxon>ecological metagenomes</taxon>
    </lineage>
</organism>
<reference evidence="2" key="1">
    <citation type="submission" date="2020-05" db="EMBL/GenBank/DDBJ databases">
        <authorList>
            <person name="Chiriac C."/>
            <person name="Salcher M."/>
            <person name="Ghai R."/>
            <person name="Kavagutti S V."/>
        </authorList>
    </citation>
    <scope>NUCLEOTIDE SEQUENCE</scope>
</reference>
<feature type="compositionally biased region" description="Basic residues" evidence="1">
    <location>
        <begin position="144"/>
        <end position="167"/>
    </location>
</feature>
<evidence type="ECO:0000256" key="1">
    <source>
        <dbReference type="SAM" id="MobiDB-lite"/>
    </source>
</evidence>
<accession>A0A6J5ZDE7</accession>
<sequence>MGDEVGALPLTGPVRPGDRGRQCRYESDPVNAGRVVGSAACQIAVEGRPGLADPAGIKADQVKGLPQRCRRGWQRPDGSPGHARTARIGKEGPDLRTRRRKLLQGKRELLAVWLAGVVGNLKSPALERRIAVRRAVAPDDLPRLRRRPGNRANNSHKRSRGQNRKKPLARDHRVTLHAQASNGGGSNLALHRTSAGYLSCASRASAAAHRRTPGLGGPVSDCRHRCRRGRAWHLRERRFLSGGAGRASRRGSSASGRSSLS</sequence>
<protein>
    <submittedName>
        <fullName evidence="2">Unannotated protein</fullName>
    </submittedName>
</protein>
<feature type="region of interest" description="Disordered" evidence="1">
    <location>
        <begin position="1"/>
        <end position="23"/>
    </location>
</feature>
<name>A0A6J5ZDE7_9ZZZZ</name>
<feature type="compositionally biased region" description="Low complexity" evidence="1">
    <location>
        <begin position="250"/>
        <end position="261"/>
    </location>
</feature>
<dbReference type="AlphaFoldDB" id="A0A6J5ZDE7"/>
<evidence type="ECO:0000313" key="2">
    <source>
        <dbReference type="EMBL" id="CAB4339107.1"/>
    </source>
</evidence>
<proteinExistence type="predicted"/>
<gene>
    <name evidence="2" type="ORF">UFOPK3547_00418</name>
</gene>
<feature type="region of interest" description="Disordered" evidence="1">
    <location>
        <begin position="141"/>
        <end position="170"/>
    </location>
</feature>
<feature type="region of interest" description="Disordered" evidence="1">
    <location>
        <begin position="241"/>
        <end position="261"/>
    </location>
</feature>
<feature type="region of interest" description="Disordered" evidence="1">
    <location>
        <begin position="69"/>
        <end position="96"/>
    </location>
</feature>